<dbReference type="GeneID" id="91094930"/>
<protein>
    <recommendedName>
        <fullName evidence="5">WSC domain-containing protein</fullName>
    </recommendedName>
</protein>
<feature type="compositionally biased region" description="Low complexity" evidence="1">
    <location>
        <begin position="119"/>
        <end position="137"/>
    </location>
</feature>
<feature type="signal peptide" evidence="2">
    <location>
        <begin position="1"/>
        <end position="22"/>
    </location>
</feature>
<name>A0AAX4JVL3_9TREE</name>
<feature type="region of interest" description="Disordered" evidence="1">
    <location>
        <begin position="119"/>
        <end position="155"/>
    </location>
</feature>
<feature type="compositionally biased region" description="Basic and acidic residues" evidence="1">
    <location>
        <begin position="138"/>
        <end position="152"/>
    </location>
</feature>
<evidence type="ECO:0000256" key="2">
    <source>
        <dbReference type="SAM" id="SignalP"/>
    </source>
</evidence>
<feature type="chain" id="PRO_5043881447" description="WSC domain-containing protein" evidence="2">
    <location>
        <begin position="23"/>
        <end position="177"/>
    </location>
</feature>
<evidence type="ECO:0008006" key="5">
    <source>
        <dbReference type="Google" id="ProtNLM"/>
    </source>
</evidence>
<dbReference type="AlphaFoldDB" id="A0AAX4JVL3"/>
<sequence length="177" mass="19517">MYTFNVLISTLAVMLLLPFGLAAPAPDSIFLLQSSTFKPLGCSKTFHPTSILRQVPSPFACFSRCSDKKVAAYSSSSVTSGGGVLCACGEKDMLIESGINIQTNSCRDDTWYLFENNQNSSEESDSSSSTESSGTSNDIEKKRQEKQKRDRLMPFMMMRKKALAKRLVSLKISVCRI</sequence>
<dbReference type="Proteomes" id="UP001355207">
    <property type="component" value="Chromosome 5"/>
</dbReference>
<proteinExistence type="predicted"/>
<organism evidence="3 4">
    <name type="scientific">Kwoniella dendrophila CBS 6074</name>
    <dbReference type="NCBI Taxonomy" id="1295534"/>
    <lineage>
        <taxon>Eukaryota</taxon>
        <taxon>Fungi</taxon>
        <taxon>Dikarya</taxon>
        <taxon>Basidiomycota</taxon>
        <taxon>Agaricomycotina</taxon>
        <taxon>Tremellomycetes</taxon>
        <taxon>Tremellales</taxon>
        <taxon>Cryptococcaceae</taxon>
        <taxon>Kwoniella</taxon>
    </lineage>
</organism>
<evidence type="ECO:0000313" key="3">
    <source>
        <dbReference type="EMBL" id="WWC89339.1"/>
    </source>
</evidence>
<dbReference type="RefSeq" id="XP_066076102.1">
    <property type="nucleotide sequence ID" value="XM_066220005.1"/>
</dbReference>
<gene>
    <name evidence="3" type="ORF">L201_004260</name>
</gene>
<keyword evidence="2" id="KW-0732">Signal</keyword>
<evidence type="ECO:0000313" key="4">
    <source>
        <dbReference type="Proteomes" id="UP001355207"/>
    </source>
</evidence>
<reference evidence="3 4" key="1">
    <citation type="submission" date="2024-01" db="EMBL/GenBank/DDBJ databases">
        <title>Comparative genomics of Cryptococcus and Kwoniella reveals pathogenesis evolution and contrasting modes of karyotype evolution via chromosome fusion or intercentromeric recombination.</title>
        <authorList>
            <person name="Coelho M.A."/>
            <person name="David-Palma M."/>
            <person name="Shea T."/>
            <person name="Bowers K."/>
            <person name="McGinley-Smith S."/>
            <person name="Mohammad A.W."/>
            <person name="Gnirke A."/>
            <person name="Yurkov A.M."/>
            <person name="Nowrousian M."/>
            <person name="Sun S."/>
            <person name="Cuomo C.A."/>
            <person name="Heitman J."/>
        </authorList>
    </citation>
    <scope>NUCLEOTIDE SEQUENCE [LARGE SCALE GENOMIC DNA]</scope>
    <source>
        <strain evidence="3 4">CBS 6074</strain>
    </source>
</reference>
<evidence type="ECO:0000256" key="1">
    <source>
        <dbReference type="SAM" id="MobiDB-lite"/>
    </source>
</evidence>
<dbReference type="EMBL" id="CP144102">
    <property type="protein sequence ID" value="WWC89339.1"/>
    <property type="molecule type" value="Genomic_DNA"/>
</dbReference>
<accession>A0AAX4JVL3</accession>
<keyword evidence="4" id="KW-1185">Reference proteome</keyword>